<feature type="signal peptide" evidence="5">
    <location>
        <begin position="1"/>
        <end position="26"/>
    </location>
</feature>
<dbReference type="InterPro" id="IPR000734">
    <property type="entry name" value="TAG_lipase"/>
</dbReference>
<organism evidence="7 8">
    <name type="scientific">Folsomia candida</name>
    <name type="common">Springtail</name>
    <dbReference type="NCBI Taxonomy" id="158441"/>
    <lineage>
        <taxon>Eukaryota</taxon>
        <taxon>Metazoa</taxon>
        <taxon>Ecdysozoa</taxon>
        <taxon>Arthropoda</taxon>
        <taxon>Hexapoda</taxon>
        <taxon>Collembola</taxon>
        <taxon>Entomobryomorpha</taxon>
        <taxon>Isotomoidea</taxon>
        <taxon>Isotomidae</taxon>
        <taxon>Proisotominae</taxon>
        <taxon>Folsomia</taxon>
    </lineage>
</organism>
<dbReference type="OrthoDB" id="7907111at2759"/>
<dbReference type="OMA" id="LITHGFH"/>
<keyword evidence="5" id="KW-0732">Signal</keyword>
<evidence type="ECO:0000313" key="7">
    <source>
        <dbReference type="EMBL" id="OXA57513.1"/>
    </source>
</evidence>
<evidence type="ECO:0000256" key="3">
    <source>
        <dbReference type="ARBA" id="ARBA00022525"/>
    </source>
</evidence>
<accession>A0A226EIH6</accession>
<dbReference type="GO" id="GO:0016042">
    <property type="term" value="P:lipid catabolic process"/>
    <property type="evidence" value="ECO:0007669"/>
    <property type="project" value="TreeGrafter"/>
</dbReference>
<dbReference type="EMBL" id="LNIX01000003">
    <property type="protein sequence ID" value="OXA57513.1"/>
    <property type="molecule type" value="Genomic_DNA"/>
</dbReference>
<evidence type="ECO:0000313" key="8">
    <source>
        <dbReference type="Proteomes" id="UP000198287"/>
    </source>
</evidence>
<dbReference type="InterPro" id="IPR029058">
    <property type="entry name" value="AB_hydrolase_fold"/>
</dbReference>
<reference evidence="7 8" key="1">
    <citation type="submission" date="2015-12" db="EMBL/GenBank/DDBJ databases">
        <title>The genome of Folsomia candida.</title>
        <authorList>
            <person name="Faddeeva A."/>
            <person name="Derks M.F."/>
            <person name="Anvar Y."/>
            <person name="Smit S."/>
            <person name="Van Straalen N."/>
            <person name="Roelofs D."/>
        </authorList>
    </citation>
    <scope>NUCLEOTIDE SEQUENCE [LARGE SCALE GENOMIC DNA]</scope>
    <source>
        <strain evidence="7 8">VU population</strain>
        <tissue evidence="7">Whole body</tissue>
    </source>
</reference>
<evidence type="ECO:0000256" key="2">
    <source>
        <dbReference type="ARBA" id="ARBA00010701"/>
    </source>
</evidence>
<dbReference type="AlphaFoldDB" id="A0A226EIH6"/>
<dbReference type="GO" id="GO:0016298">
    <property type="term" value="F:lipase activity"/>
    <property type="evidence" value="ECO:0007669"/>
    <property type="project" value="InterPro"/>
</dbReference>
<dbReference type="PANTHER" id="PTHR11610">
    <property type="entry name" value="LIPASE"/>
    <property type="match status" value="1"/>
</dbReference>
<evidence type="ECO:0000256" key="1">
    <source>
        <dbReference type="ARBA" id="ARBA00004613"/>
    </source>
</evidence>
<dbReference type="Pfam" id="PF00151">
    <property type="entry name" value="Lipase"/>
    <property type="match status" value="1"/>
</dbReference>
<dbReference type="GO" id="GO:0005615">
    <property type="term" value="C:extracellular space"/>
    <property type="evidence" value="ECO:0007669"/>
    <property type="project" value="TreeGrafter"/>
</dbReference>
<evidence type="ECO:0000256" key="5">
    <source>
        <dbReference type="SAM" id="SignalP"/>
    </source>
</evidence>
<comment type="caution">
    <text evidence="7">The sequence shown here is derived from an EMBL/GenBank/DDBJ whole genome shotgun (WGS) entry which is preliminary data.</text>
</comment>
<dbReference type="Gene3D" id="3.40.50.1820">
    <property type="entry name" value="alpha/beta hydrolase"/>
    <property type="match status" value="1"/>
</dbReference>
<dbReference type="InterPro" id="IPR013818">
    <property type="entry name" value="Lipase"/>
</dbReference>
<dbReference type="Proteomes" id="UP000198287">
    <property type="component" value="Unassembled WGS sequence"/>
</dbReference>
<keyword evidence="8" id="KW-1185">Reference proteome</keyword>
<proteinExistence type="inferred from homology"/>
<feature type="chain" id="PRO_5012420629" evidence="5">
    <location>
        <begin position="27"/>
        <end position="419"/>
    </location>
</feature>
<comment type="subcellular location">
    <subcellularLocation>
        <location evidence="1">Secreted</location>
    </subcellularLocation>
</comment>
<comment type="similarity">
    <text evidence="2 4">Belongs to the AB hydrolase superfamily. Lipase family.</text>
</comment>
<gene>
    <name evidence="7" type="ORF">Fcan01_06777</name>
</gene>
<name>A0A226EIH6_FOLCA</name>
<protein>
    <submittedName>
        <fullName evidence="7">Lipase member H</fullName>
    </submittedName>
</protein>
<evidence type="ECO:0000259" key="6">
    <source>
        <dbReference type="Pfam" id="PF00151"/>
    </source>
</evidence>
<keyword evidence="3" id="KW-0964">Secreted</keyword>
<dbReference type="SUPFAM" id="SSF53474">
    <property type="entry name" value="alpha/beta-Hydrolases"/>
    <property type="match status" value="1"/>
</dbReference>
<dbReference type="STRING" id="158441.A0A226EIH6"/>
<evidence type="ECO:0000256" key="4">
    <source>
        <dbReference type="RuleBase" id="RU004262"/>
    </source>
</evidence>
<sequence>MSWKILFSFGFIYLSLLINPSTPQLALPSPSPISEIQPSLAIYSPTGNPPCFVLPTSTSNSPASYNSKDFVIIAGGHGAWLVPRVVFITHSFKENGDTPWLHVLKNAILQAQPQTTVVLVGWGGGADSPFIKYDKAAGNIKSVGAWLGDIADELKRLHPHLHIWGIGNSLGAHLLGVAGRRSRAWDRITGIDPAAPLFHGERNKDVRLQIGDANLVDVIHSDGCSSKTTPNCWVALNNHYALLEPMGTIDFYPGYGELNPTQSPMDIDKSHTRGVYLFIVSVMNKGLFRTNMTLEGNPNPGPIVPGQRSLTIIKNVDVTAEMGFWLEMGFIPRPVDSRTNFYIAPETLKVLSSMNDLTKIGGGGDGSVMLMGGRRRRELVRMVDCTIVPNCGDKAMAGLDTLGVLLLCMIFGRSLDGIF</sequence>
<feature type="domain" description="Lipase" evidence="6">
    <location>
        <begin position="85"/>
        <end position="260"/>
    </location>
</feature>